<dbReference type="Pfam" id="PF08239">
    <property type="entry name" value="SH3_3"/>
    <property type="match status" value="2"/>
</dbReference>
<dbReference type="SMART" id="SM00287">
    <property type="entry name" value="SH3b"/>
    <property type="match status" value="2"/>
</dbReference>
<dbReference type="Proteomes" id="UP000637074">
    <property type="component" value="Unassembled WGS sequence"/>
</dbReference>
<dbReference type="PANTHER" id="PTHR38589:SF1">
    <property type="entry name" value="BLR0621 PROTEIN"/>
    <property type="match status" value="1"/>
</dbReference>
<dbReference type="PROSITE" id="PS51781">
    <property type="entry name" value="SH3B"/>
    <property type="match status" value="2"/>
</dbReference>
<feature type="chain" id="PRO_5046101576" description="SH3b domain-containing protein" evidence="1">
    <location>
        <begin position="27"/>
        <end position="370"/>
    </location>
</feature>
<dbReference type="InterPro" id="IPR005490">
    <property type="entry name" value="LD_TPept_cat_dom"/>
</dbReference>
<feature type="domain" description="SH3b" evidence="2">
    <location>
        <begin position="103"/>
        <end position="165"/>
    </location>
</feature>
<dbReference type="InterPro" id="IPR003646">
    <property type="entry name" value="SH3-like_bac-type"/>
</dbReference>
<keyword evidence="4" id="KW-1185">Reference proteome</keyword>
<protein>
    <recommendedName>
        <fullName evidence="2">SH3b domain-containing protein</fullName>
    </recommendedName>
</protein>
<accession>A0ABQ3N982</accession>
<evidence type="ECO:0000313" key="4">
    <source>
        <dbReference type="Proteomes" id="UP000637074"/>
    </source>
</evidence>
<evidence type="ECO:0000259" key="2">
    <source>
        <dbReference type="PROSITE" id="PS51781"/>
    </source>
</evidence>
<dbReference type="EMBL" id="BNDS01000027">
    <property type="protein sequence ID" value="GHI00772.1"/>
    <property type="molecule type" value="Genomic_DNA"/>
</dbReference>
<feature type="signal peptide" evidence="1">
    <location>
        <begin position="1"/>
        <end position="26"/>
    </location>
</feature>
<organism evidence="3 4">
    <name type="scientific">Neobacillus kokaensis</name>
    <dbReference type="NCBI Taxonomy" id="2759023"/>
    <lineage>
        <taxon>Bacteria</taxon>
        <taxon>Bacillati</taxon>
        <taxon>Bacillota</taxon>
        <taxon>Bacilli</taxon>
        <taxon>Bacillales</taxon>
        <taxon>Bacillaceae</taxon>
        <taxon>Neobacillus</taxon>
    </lineage>
</organism>
<sequence>MKKFFTVFVVILVVFAGFYTVEPVHAATSKTKYVTASTLNVRSGPSTKYKVMTTIKKNQAVKVTQTKGAWDKVSVGSKTGWASNQYLTTKKPAARTTTAVTSPKLMYITADVLNVRSGPSTSYKGVTTGKRNQSVKVTQTKGSWVKVIIGTKTGWVSAKYLTTKKPAAPKNLAVGLKTVGSNQQLILVTSDGYNTSSADIRTFEKNSQGKWVPVLTTTGHIGKYGFATASSMREGGKRAPTGKYSIGTAFGRKGNPGTKLPFRKITTDDVWVDDPKSTLYNTWQSRTETQGEWKSAENMNISAYTYGFVINYNTKRIPYKGSAIFFHIGSGYTLGCTATSESNVVKILKWLDPKKNPVIIQTPIQELNKY</sequence>
<proteinExistence type="predicted"/>
<keyword evidence="1" id="KW-0732">Signal</keyword>
<dbReference type="Gene3D" id="2.30.30.40">
    <property type="entry name" value="SH3 Domains"/>
    <property type="match status" value="2"/>
</dbReference>
<evidence type="ECO:0000313" key="3">
    <source>
        <dbReference type="EMBL" id="GHI00772.1"/>
    </source>
</evidence>
<name>A0ABQ3N982_9BACI</name>
<dbReference type="Pfam" id="PF03734">
    <property type="entry name" value="YkuD"/>
    <property type="match status" value="1"/>
</dbReference>
<feature type="domain" description="SH3b" evidence="2">
    <location>
        <begin position="29"/>
        <end position="91"/>
    </location>
</feature>
<dbReference type="RefSeq" id="WP_191276437.1">
    <property type="nucleotide sequence ID" value="NZ_BNDS01000027.1"/>
</dbReference>
<evidence type="ECO:0000256" key="1">
    <source>
        <dbReference type="SAM" id="SignalP"/>
    </source>
</evidence>
<gene>
    <name evidence="3" type="ORF">AM1BK_43140</name>
</gene>
<comment type="caution">
    <text evidence="3">The sequence shown here is derived from an EMBL/GenBank/DDBJ whole genome shotgun (WGS) entry which is preliminary data.</text>
</comment>
<dbReference type="PANTHER" id="PTHR38589">
    <property type="entry name" value="BLR0621 PROTEIN"/>
    <property type="match status" value="1"/>
</dbReference>
<reference evidence="3 4" key="1">
    <citation type="journal article" date="2022" name="Int. J. Syst. Evol. Microbiol.">
        <title>Neobacillus kokaensis sp. nov., isolated from soil.</title>
        <authorList>
            <person name="Yuki K."/>
            <person name="Matsubara H."/>
            <person name="Yamaguchi S."/>
        </authorList>
    </citation>
    <scope>NUCLEOTIDE SEQUENCE [LARGE SCALE GENOMIC DNA]</scope>
    <source>
        <strain evidence="3 4">LOB 377</strain>
    </source>
</reference>